<gene>
    <name evidence="2" type="ORF">HS088_TW01G00858</name>
</gene>
<protein>
    <recommendedName>
        <fullName evidence="4">Secreted protein</fullName>
    </recommendedName>
</protein>
<dbReference type="InParanoid" id="A0A7J7E2S4"/>
<dbReference type="EMBL" id="JAAARO010000001">
    <property type="protein sequence ID" value="KAF5752940.1"/>
    <property type="molecule type" value="Genomic_DNA"/>
</dbReference>
<keyword evidence="3" id="KW-1185">Reference proteome</keyword>
<evidence type="ECO:0000313" key="2">
    <source>
        <dbReference type="EMBL" id="KAF5752940.1"/>
    </source>
</evidence>
<comment type="caution">
    <text evidence="2">The sequence shown here is derived from an EMBL/GenBank/DDBJ whole genome shotgun (WGS) entry which is preliminary data.</text>
</comment>
<dbReference type="Proteomes" id="UP000593562">
    <property type="component" value="Unassembled WGS sequence"/>
</dbReference>
<reference evidence="2 3" key="1">
    <citation type="journal article" date="2020" name="Nat. Commun.">
        <title>Genome of Tripterygium wilfordii and identification of cytochrome P450 involved in triptolide biosynthesis.</title>
        <authorList>
            <person name="Tu L."/>
            <person name="Su P."/>
            <person name="Zhang Z."/>
            <person name="Gao L."/>
            <person name="Wang J."/>
            <person name="Hu T."/>
            <person name="Zhou J."/>
            <person name="Zhang Y."/>
            <person name="Zhao Y."/>
            <person name="Liu Y."/>
            <person name="Song Y."/>
            <person name="Tong Y."/>
            <person name="Lu Y."/>
            <person name="Yang J."/>
            <person name="Xu C."/>
            <person name="Jia M."/>
            <person name="Peters R.J."/>
            <person name="Huang L."/>
            <person name="Gao W."/>
        </authorList>
    </citation>
    <scope>NUCLEOTIDE SEQUENCE [LARGE SCALE GENOMIC DNA]</scope>
    <source>
        <strain evidence="3">cv. XIE 37</strain>
        <tissue evidence="2">Leaf</tissue>
    </source>
</reference>
<evidence type="ECO:0000313" key="3">
    <source>
        <dbReference type="Proteomes" id="UP000593562"/>
    </source>
</evidence>
<sequence length="78" mass="8272">MASALSTFVAIAMLHSLVHEAAPVAVKRGQRLPTSTQSSKSNSGGVGPLKWSAMLANAAQVRQVPKKKIELSSCRVER</sequence>
<evidence type="ECO:0008006" key="4">
    <source>
        <dbReference type="Google" id="ProtNLM"/>
    </source>
</evidence>
<feature type="chain" id="PRO_5029472780" description="Secreted protein" evidence="1">
    <location>
        <begin position="24"/>
        <end position="78"/>
    </location>
</feature>
<accession>A0A7J7E2S4</accession>
<proteinExistence type="predicted"/>
<keyword evidence="1" id="KW-0732">Signal</keyword>
<organism evidence="2 3">
    <name type="scientific">Tripterygium wilfordii</name>
    <name type="common">Thunder God vine</name>
    <dbReference type="NCBI Taxonomy" id="458696"/>
    <lineage>
        <taxon>Eukaryota</taxon>
        <taxon>Viridiplantae</taxon>
        <taxon>Streptophyta</taxon>
        <taxon>Embryophyta</taxon>
        <taxon>Tracheophyta</taxon>
        <taxon>Spermatophyta</taxon>
        <taxon>Magnoliopsida</taxon>
        <taxon>eudicotyledons</taxon>
        <taxon>Gunneridae</taxon>
        <taxon>Pentapetalae</taxon>
        <taxon>rosids</taxon>
        <taxon>fabids</taxon>
        <taxon>Celastrales</taxon>
        <taxon>Celastraceae</taxon>
        <taxon>Tripterygium</taxon>
    </lineage>
</organism>
<dbReference type="AlphaFoldDB" id="A0A7J7E2S4"/>
<evidence type="ECO:0000256" key="1">
    <source>
        <dbReference type="SAM" id="SignalP"/>
    </source>
</evidence>
<feature type="signal peptide" evidence="1">
    <location>
        <begin position="1"/>
        <end position="23"/>
    </location>
</feature>
<name>A0A7J7E2S4_TRIWF</name>